<sequence>MNELMQAVVPFLEHFQSLPSTSDIPLTIDANSILVSDTIAQDYLWDALEKEKENWELLRNSREYRLVERQREQCEAMIKSIAAVLKEKIGILGLTISDPTDLDIATSVVFDDLFDRFETQAKRKAHLTRVLLNIGNERSPVWRAFLKDLKRLLAFYLHLPDRKGFALFGMNSQRLDPGSLVE</sequence>
<dbReference type="EMBL" id="JACGWO010000015">
    <property type="protein sequence ID" value="KAK4412315.1"/>
    <property type="molecule type" value="Genomic_DNA"/>
</dbReference>
<evidence type="ECO:0000313" key="1">
    <source>
        <dbReference type="EMBL" id="KAK4412315.1"/>
    </source>
</evidence>
<dbReference type="Proteomes" id="UP001293254">
    <property type="component" value="Unassembled WGS sequence"/>
</dbReference>
<reference evidence="1" key="1">
    <citation type="submission" date="2020-06" db="EMBL/GenBank/DDBJ databases">
        <authorList>
            <person name="Li T."/>
            <person name="Hu X."/>
            <person name="Zhang T."/>
            <person name="Song X."/>
            <person name="Zhang H."/>
            <person name="Dai N."/>
            <person name="Sheng W."/>
            <person name="Hou X."/>
            <person name="Wei L."/>
        </authorList>
    </citation>
    <scope>NUCLEOTIDE SEQUENCE</scope>
    <source>
        <strain evidence="1">3651</strain>
        <tissue evidence="1">Leaf</tissue>
    </source>
</reference>
<protein>
    <submittedName>
        <fullName evidence="1">Uncharacterized protein</fullName>
    </submittedName>
</protein>
<reference evidence="1" key="2">
    <citation type="journal article" date="2024" name="Plant">
        <title>Genomic evolution and insights into agronomic trait innovations of Sesamum species.</title>
        <authorList>
            <person name="Miao H."/>
            <person name="Wang L."/>
            <person name="Qu L."/>
            <person name="Liu H."/>
            <person name="Sun Y."/>
            <person name="Le M."/>
            <person name="Wang Q."/>
            <person name="Wei S."/>
            <person name="Zheng Y."/>
            <person name="Lin W."/>
            <person name="Duan Y."/>
            <person name="Cao H."/>
            <person name="Xiong S."/>
            <person name="Wang X."/>
            <person name="Wei L."/>
            <person name="Li C."/>
            <person name="Ma Q."/>
            <person name="Ju M."/>
            <person name="Zhao R."/>
            <person name="Li G."/>
            <person name="Mu C."/>
            <person name="Tian Q."/>
            <person name="Mei H."/>
            <person name="Zhang T."/>
            <person name="Gao T."/>
            <person name="Zhang H."/>
        </authorList>
    </citation>
    <scope>NUCLEOTIDE SEQUENCE</scope>
    <source>
        <strain evidence="1">3651</strain>
    </source>
</reference>
<keyword evidence="2" id="KW-1185">Reference proteome</keyword>
<dbReference type="AlphaFoldDB" id="A0AAE1XI54"/>
<comment type="caution">
    <text evidence="1">The sequence shown here is derived from an EMBL/GenBank/DDBJ whole genome shotgun (WGS) entry which is preliminary data.</text>
</comment>
<organism evidence="1 2">
    <name type="scientific">Sesamum alatum</name>
    <dbReference type="NCBI Taxonomy" id="300844"/>
    <lineage>
        <taxon>Eukaryota</taxon>
        <taxon>Viridiplantae</taxon>
        <taxon>Streptophyta</taxon>
        <taxon>Embryophyta</taxon>
        <taxon>Tracheophyta</taxon>
        <taxon>Spermatophyta</taxon>
        <taxon>Magnoliopsida</taxon>
        <taxon>eudicotyledons</taxon>
        <taxon>Gunneridae</taxon>
        <taxon>Pentapetalae</taxon>
        <taxon>asterids</taxon>
        <taxon>lamiids</taxon>
        <taxon>Lamiales</taxon>
        <taxon>Pedaliaceae</taxon>
        <taxon>Sesamum</taxon>
    </lineage>
</organism>
<evidence type="ECO:0000313" key="2">
    <source>
        <dbReference type="Proteomes" id="UP001293254"/>
    </source>
</evidence>
<gene>
    <name evidence="1" type="ORF">Salat_2983100</name>
</gene>
<name>A0AAE1XI54_9LAMI</name>
<accession>A0AAE1XI54</accession>
<proteinExistence type="predicted"/>